<dbReference type="Gene3D" id="3.40.462.20">
    <property type="match status" value="1"/>
</dbReference>
<dbReference type="InterPro" id="IPR050416">
    <property type="entry name" value="FAD-linked_Oxidoreductase"/>
</dbReference>
<protein>
    <submittedName>
        <fullName evidence="7">FAD-binding oxidoreductase</fullName>
    </submittedName>
</protein>
<accession>A0ABP4Q579</accession>
<proteinExistence type="inferred from homology"/>
<dbReference type="InterPro" id="IPR006094">
    <property type="entry name" value="Oxid_FAD_bind_N"/>
</dbReference>
<dbReference type="PROSITE" id="PS51387">
    <property type="entry name" value="FAD_PCMH"/>
    <property type="match status" value="1"/>
</dbReference>
<dbReference type="InterPro" id="IPR036318">
    <property type="entry name" value="FAD-bd_PCMH-like_sf"/>
</dbReference>
<dbReference type="RefSeq" id="WP_344220443.1">
    <property type="nucleotide sequence ID" value="NZ_BAAAOS010000049.1"/>
</dbReference>
<dbReference type="Gene3D" id="3.30.43.10">
    <property type="entry name" value="Uridine Diphospho-n-acetylenolpyruvylglucosamine Reductase, domain 2"/>
    <property type="match status" value="1"/>
</dbReference>
<evidence type="ECO:0000313" key="8">
    <source>
        <dbReference type="Proteomes" id="UP001500393"/>
    </source>
</evidence>
<dbReference type="Proteomes" id="UP001500393">
    <property type="component" value="Unassembled WGS sequence"/>
</dbReference>
<evidence type="ECO:0000256" key="3">
    <source>
        <dbReference type="ARBA" id="ARBA00022630"/>
    </source>
</evidence>
<dbReference type="InterPro" id="IPR016169">
    <property type="entry name" value="FAD-bd_PCMH_sub2"/>
</dbReference>
<evidence type="ECO:0000256" key="5">
    <source>
        <dbReference type="ARBA" id="ARBA00023002"/>
    </source>
</evidence>
<comment type="caution">
    <text evidence="7">The sequence shown here is derived from an EMBL/GenBank/DDBJ whole genome shotgun (WGS) entry which is preliminary data.</text>
</comment>
<dbReference type="InterPro" id="IPR016166">
    <property type="entry name" value="FAD-bd_PCMH"/>
</dbReference>
<dbReference type="EMBL" id="BAAAOS010000049">
    <property type="protein sequence ID" value="GAA1600831.1"/>
    <property type="molecule type" value="Genomic_DNA"/>
</dbReference>
<organism evidence="7 8">
    <name type="scientific">Kribbella sancticallisti</name>
    <dbReference type="NCBI Taxonomy" id="460087"/>
    <lineage>
        <taxon>Bacteria</taxon>
        <taxon>Bacillati</taxon>
        <taxon>Actinomycetota</taxon>
        <taxon>Actinomycetes</taxon>
        <taxon>Propionibacteriales</taxon>
        <taxon>Kribbellaceae</taxon>
        <taxon>Kribbella</taxon>
    </lineage>
</organism>
<dbReference type="Pfam" id="PF01565">
    <property type="entry name" value="FAD_binding_4"/>
    <property type="match status" value="1"/>
</dbReference>
<gene>
    <name evidence="7" type="ORF">GCM10009789_63790</name>
</gene>
<dbReference type="PANTHER" id="PTHR42973">
    <property type="entry name" value="BINDING OXIDOREDUCTASE, PUTATIVE (AFU_ORTHOLOGUE AFUA_1G17690)-RELATED"/>
    <property type="match status" value="1"/>
</dbReference>
<sequence length="441" mass="47005">MDGLLSRGFEGTLVRPGDEEYDAGRAVWNAVVDRRPALIARCASTADVVAAIRYGREAGLEIGVRGGGHSFLGLPVVDDGLLIDLSGLSAVRVDPGTRRAWIGGGALLGALDVAAQRYGLATTAGNVSHTGVGGLTLGGGTGWLGRLLGLACDNVASYELVTADGAVLRVDAKNHPDLFWALRGGGGNFGVVTEFEFRLHPVGTQAMVVNLDYEMDEARTALRGWRDLLAHTPRRATPVARVGPSAEFDGRRMASIGFVWVGDPEEGRQLMTAYSGIGRPTARRVRELTYLDLQTGDDEIEQHALRRYCKGLYLRQLPDQAIDAFLAPGHEIGARLALNGGAIADVPPGASAYSHRDALVEFTTSAGWSDPAEDATRLAATRTYAAGLEPFSSGSYVNTLSDDGTASVRRAYSTADLTRLATIKRQYDPTNTFHRTANIQP</sequence>
<dbReference type="SUPFAM" id="SSF56176">
    <property type="entry name" value="FAD-binding/transporter-associated domain-like"/>
    <property type="match status" value="1"/>
</dbReference>
<keyword evidence="3" id="KW-0285">Flavoprotein</keyword>
<reference evidence="8" key="1">
    <citation type="journal article" date="2019" name="Int. J. Syst. Evol. Microbiol.">
        <title>The Global Catalogue of Microorganisms (GCM) 10K type strain sequencing project: providing services to taxonomists for standard genome sequencing and annotation.</title>
        <authorList>
            <consortium name="The Broad Institute Genomics Platform"/>
            <consortium name="The Broad Institute Genome Sequencing Center for Infectious Disease"/>
            <person name="Wu L."/>
            <person name="Ma J."/>
        </authorList>
    </citation>
    <scope>NUCLEOTIDE SEQUENCE [LARGE SCALE GENOMIC DNA]</scope>
    <source>
        <strain evidence="8">JCM 14969</strain>
    </source>
</reference>
<name>A0ABP4Q579_9ACTN</name>
<dbReference type="InterPro" id="IPR012951">
    <property type="entry name" value="BBE"/>
</dbReference>
<dbReference type="PANTHER" id="PTHR42973:SF39">
    <property type="entry name" value="FAD-BINDING PCMH-TYPE DOMAIN-CONTAINING PROTEIN"/>
    <property type="match status" value="1"/>
</dbReference>
<dbReference type="PROSITE" id="PS00862">
    <property type="entry name" value="OX2_COVAL_FAD"/>
    <property type="match status" value="1"/>
</dbReference>
<comment type="cofactor">
    <cofactor evidence="1">
        <name>FAD</name>
        <dbReference type="ChEBI" id="CHEBI:57692"/>
    </cofactor>
</comment>
<dbReference type="Pfam" id="PF08031">
    <property type="entry name" value="BBE"/>
    <property type="match status" value="1"/>
</dbReference>
<dbReference type="Gene3D" id="3.30.465.10">
    <property type="match status" value="1"/>
</dbReference>
<feature type="domain" description="FAD-binding PCMH-type" evidence="6">
    <location>
        <begin position="32"/>
        <end position="202"/>
    </location>
</feature>
<keyword evidence="8" id="KW-1185">Reference proteome</keyword>
<evidence type="ECO:0000256" key="2">
    <source>
        <dbReference type="ARBA" id="ARBA00005466"/>
    </source>
</evidence>
<comment type="similarity">
    <text evidence="2">Belongs to the oxygen-dependent FAD-linked oxidoreductase family.</text>
</comment>
<dbReference type="InterPro" id="IPR016167">
    <property type="entry name" value="FAD-bd_PCMH_sub1"/>
</dbReference>
<evidence type="ECO:0000256" key="1">
    <source>
        <dbReference type="ARBA" id="ARBA00001974"/>
    </source>
</evidence>
<dbReference type="InterPro" id="IPR006093">
    <property type="entry name" value="Oxy_OxRdtase_FAD_BS"/>
</dbReference>
<evidence type="ECO:0000256" key="4">
    <source>
        <dbReference type="ARBA" id="ARBA00022827"/>
    </source>
</evidence>
<evidence type="ECO:0000313" key="7">
    <source>
        <dbReference type="EMBL" id="GAA1600831.1"/>
    </source>
</evidence>
<keyword evidence="5" id="KW-0560">Oxidoreductase</keyword>
<evidence type="ECO:0000259" key="6">
    <source>
        <dbReference type="PROSITE" id="PS51387"/>
    </source>
</evidence>
<keyword evidence="4" id="KW-0274">FAD</keyword>